<evidence type="ECO:0000256" key="35">
    <source>
        <dbReference type="ARBA" id="ARBA00049306"/>
    </source>
</evidence>
<organism evidence="40">
    <name type="scientific">Hydra vulgaris</name>
    <name type="common">Hydra</name>
    <name type="synonym">Hydra attenuata</name>
    <dbReference type="NCBI Taxonomy" id="6087"/>
    <lineage>
        <taxon>Eukaryota</taxon>
        <taxon>Metazoa</taxon>
        <taxon>Cnidaria</taxon>
        <taxon>Hydrozoa</taxon>
        <taxon>Hydroidolina</taxon>
        <taxon>Anthoathecata</taxon>
        <taxon>Aplanulata</taxon>
        <taxon>Hydridae</taxon>
        <taxon>Hydra</taxon>
    </lineage>
</organism>
<dbReference type="InterPro" id="IPR003033">
    <property type="entry name" value="SCP2_sterol-bd_dom"/>
</dbReference>
<evidence type="ECO:0000256" key="4">
    <source>
        <dbReference type="ARBA" id="ARBA00014545"/>
    </source>
</evidence>
<feature type="non-terminal residue" evidence="40">
    <location>
        <position position="1"/>
    </location>
</feature>
<dbReference type="PROSITE" id="PS00098">
    <property type="entry name" value="THIOLASE_1"/>
    <property type="match status" value="1"/>
</dbReference>
<dbReference type="AlphaFoldDB" id="T2MGL5"/>
<keyword evidence="11" id="KW-0576">Peroxisome</keyword>
<proteinExistence type="evidence at transcript level"/>
<comment type="subcellular location">
    <subcellularLocation>
        <location evidence="2">Cytoplasm</location>
    </subcellularLocation>
    <subcellularLocation>
        <location evidence="1">Peroxisome</location>
    </subcellularLocation>
</comment>
<comment type="catalytic activity">
    <reaction evidence="30">
        <text>decanoyl-CoA + acetyl-CoA = 3-oxododecanoyl-CoA + CoA</text>
        <dbReference type="Rhea" id="RHEA:31183"/>
        <dbReference type="ChEBI" id="CHEBI:57287"/>
        <dbReference type="ChEBI" id="CHEBI:57288"/>
        <dbReference type="ChEBI" id="CHEBI:61430"/>
        <dbReference type="ChEBI" id="CHEBI:62615"/>
    </reaction>
    <physiologicalReaction direction="right-to-left" evidence="30">
        <dbReference type="Rhea" id="RHEA:31185"/>
    </physiologicalReaction>
</comment>
<dbReference type="CDD" id="cd00829">
    <property type="entry name" value="SCP-x_thiolase"/>
    <property type="match status" value="1"/>
</dbReference>
<evidence type="ECO:0000256" key="7">
    <source>
        <dbReference type="ARBA" id="ARBA00022679"/>
    </source>
</evidence>
<dbReference type="GO" id="GO:0008289">
    <property type="term" value="F:lipid binding"/>
    <property type="evidence" value="ECO:0007669"/>
    <property type="project" value="UniProtKB-KW"/>
</dbReference>
<evidence type="ECO:0000256" key="21">
    <source>
        <dbReference type="ARBA" id="ARBA00031275"/>
    </source>
</evidence>
<dbReference type="PROSITE" id="PS00737">
    <property type="entry name" value="THIOLASE_2"/>
    <property type="match status" value="1"/>
</dbReference>
<dbReference type="GO" id="GO:0003988">
    <property type="term" value="F:acetyl-CoA C-acyltransferase activity"/>
    <property type="evidence" value="ECO:0007669"/>
    <property type="project" value="UniProtKB-EC"/>
</dbReference>
<comment type="catalytic activity">
    <reaction evidence="33">
        <text>hexadecanoyl-CoA + acetyl-CoA = 3-oxooctadecanoyl-CoA + CoA</text>
        <dbReference type="Rhea" id="RHEA:35279"/>
        <dbReference type="ChEBI" id="CHEBI:57287"/>
        <dbReference type="ChEBI" id="CHEBI:57288"/>
        <dbReference type="ChEBI" id="CHEBI:57379"/>
        <dbReference type="ChEBI" id="CHEBI:71407"/>
    </reaction>
    <physiologicalReaction direction="right-to-left" evidence="33">
        <dbReference type="Rhea" id="RHEA:35281"/>
    </physiologicalReaction>
</comment>
<dbReference type="Pfam" id="PF00108">
    <property type="entry name" value="Thiolase_N"/>
    <property type="match status" value="1"/>
</dbReference>
<dbReference type="GO" id="GO:0050633">
    <property type="term" value="F:acetyl-CoA C-myristoyltransferase activity"/>
    <property type="evidence" value="ECO:0007669"/>
    <property type="project" value="UniProtKB-EC"/>
</dbReference>
<comment type="function">
    <text evidence="26">Mediates the transfer of all common phospholipids, cholesterol and gangliosides from the endoplasmic reticulum to the plasma membrane. May play a role in regulating steroidogenesis. Stimulates the microsomal conversion of 7-dehydrocholesterol to cholesterol. Also binds fatty acids and fatty acyl Coenzyme A (CoA) such as phytanoyl-CoA. Involved in the regulation phospholipid synthesis in endoplasmic reticulum enhancing the incorporation of exogenous fatty acid into glycerides. Seems to stimulate the rate-limiting step in phosphatidic acid formation mediated by GPAT3. Isoforms SCP2 and SCPx cooperate in peroxisomal oxidation of certain naturally occurring tetramethyl-branched fatty acyl-CoAs.</text>
</comment>
<evidence type="ECO:0000256" key="13">
    <source>
        <dbReference type="ARBA" id="ARBA00024058"/>
    </source>
</evidence>
<dbReference type="GO" id="GO:0006869">
    <property type="term" value="P:lipid transport"/>
    <property type="evidence" value="ECO:0007669"/>
    <property type="project" value="UniProtKB-KW"/>
</dbReference>
<dbReference type="InterPro" id="IPR016039">
    <property type="entry name" value="Thiolase-like"/>
</dbReference>
<evidence type="ECO:0000256" key="10">
    <source>
        <dbReference type="ARBA" id="ARBA00023121"/>
    </source>
</evidence>
<evidence type="ECO:0000256" key="12">
    <source>
        <dbReference type="ARBA" id="ARBA00023315"/>
    </source>
</evidence>
<reference evidence="40" key="1">
    <citation type="journal article" date="2013" name="Genome Biol. Evol.">
        <title>Punctuated emergences of genetic and phenotypic innovations in eumetazoan, bilaterian, euteleostome, and hominidae ancestors.</title>
        <authorList>
            <person name="Wenger Y."/>
            <person name="Galliot B."/>
        </authorList>
    </citation>
    <scope>NUCLEOTIDE SEQUENCE</scope>
    <source>
        <tissue evidence="40">Whole animals</tissue>
    </source>
</reference>
<dbReference type="Gene3D" id="3.40.47.10">
    <property type="match status" value="1"/>
</dbReference>
<keyword evidence="5" id="KW-0813">Transport</keyword>
<evidence type="ECO:0000256" key="8">
    <source>
        <dbReference type="ARBA" id="ARBA00023055"/>
    </source>
</evidence>
<comment type="catalytic activity">
    <reaction evidence="34">
        <text>dodecanoyl-CoA + acetyl-CoA = 3-oxotetradecanoyl-CoA + CoA</text>
        <dbReference type="Rhea" id="RHEA:31091"/>
        <dbReference type="ChEBI" id="CHEBI:57287"/>
        <dbReference type="ChEBI" id="CHEBI:57288"/>
        <dbReference type="ChEBI" id="CHEBI:57375"/>
        <dbReference type="ChEBI" id="CHEBI:62543"/>
    </reaction>
    <physiologicalReaction direction="right-to-left" evidence="34">
        <dbReference type="Rhea" id="RHEA:31093"/>
    </physiologicalReaction>
</comment>
<evidence type="ECO:0000256" key="32">
    <source>
        <dbReference type="ARBA" id="ARBA00049178"/>
    </source>
</evidence>
<comment type="catalytic activity">
    <reaction evidence="16">
        <text>choloyl-CoA + propanoyl-CoA = 3alpha,7alpha,12alpha-trihydroxy-24-oxo-5beta-cholestan-26-oyl-CoA + CoA</text>
        <dbReference type="Rhea" id="RHEA:16865"/>
        <dbReference type="ChEBI" id="CHEBI:57287"/>
        <dbReference type="ChEBI" id="CHEBI:57373"/>
        <dbReference type="ChEBI" id="CHEBI:57392"/>
        <dbReference type="ChEBI" id="CHEBI:58507"/>
        <dbReference type="EC" id="2.3.1.176"/>
    </reaction>
    <physiologicalReaction direction="right-to-left" evidence="16">
        <dbReference type="Rhea" id="RHEA:16867"/>
    </physiologicalReaction>
</comment>
<dbReference type="SUPFAM" id="SSF53901">
    <property type="entry name" value="Thiolase-like"/>
    <property type="match status" value="2"/>
</dbReference>
<evidence type="ECO:0000256" key="19">
    <source>
        <dbReference type="ARBA" id="ARBA00030531"/>
    </source>
</evidence>
<dbReference type="Pfam" id="PF22691">
    <property type="entry name" value="Thiolase_C_1"/>
    <property type="match status" value="1"/>
</dbReference>
<evidence type="ECO:0000256" key="18">
    <source>
        <dbReference type="ARBA" id="ARBA00029287"/>
    </source>
</evidence>
<keyword evidence="10" id="KW-0446">Lipid-binding</keyword>
<evidence type="ECO:0000256" key="5">
    <source>
        <dbReference type="ARBA" id="ARBA00022448"/>
    </source>
</evidence>
<dbReference type="FunFam" id="3.40.47.10:FF:000016">
    <property type="entry name" value="Non-specific lipid-transfer protein"/>
    <property type="match status" value="1"/>
</dbReference>
<dbReference type="InterPro" id="IPR020615">
    <property type="entry name" value="Thiolase_acyl_enz_int_AS"/>
</dbReference>
<dbReference type="Pfam" id="PF02036">
    <property type="entry name" value="SCP2"/>
    <property type="match status" value="1"/>
</dbReference>
<evidence type="ECO:0000256" key="33">
    <source>
        <dbReference type="ARBA" id="ARBA00049268"/>
    </source>
</evidence>
<protein>
    <recommendedName>
        <fullName evidence="4">Sterol carrier protein 2</fullName>
        <ecNumber evidence="13">2.3.1.155</ecNumber>
        <ecNumber evidence="14">2.3.1.16</ecNumber>
        <ecNumber evidence="3">2.3.1.176</ecNumber>
    </recommendedName>
    <alternativeName>
        <fullName evidence="23">Acetyl-CoA C-myristoyltransferase</fullName>
    </alternativeName>
    <alternativeName>
        <fullName evidence="20">Non-specific lipid-transfer protein</fullName>
    </alternativeName>
    <alternativeName>
        <fullName evidence="24">Propanoyl-CoA C-acyltransferase</fullName>
    </alternativeName>
    <alternativeName>
        <fullName evidence="19">SCP-2/3-oxoacyl-CoA thiolase</fullName>
    </alternativeName>
    <alternativeName>
        <fullName evidence="21">SCP-2/thiolase</fullName>
    </alternativeName>
    <alternativeName>
        <fullName evidence="22">SCP-chi</fullName>
    </alternativeName>
    <alternativeName>
        <fullName evidence="25">Sterol carrier protein X</fullName>
    </alternativeName>
</protein>
<keyword evidence="6" id="KW-0963">Cytoplasm</keyword>
<comment type="catalytic activity">
    <reaction evidence="32">
        <text>an acyl-CoA + acetyl-CoA = a 3-oxoacyl-CoA + CoA</text>
        <dbReference type="Rhea" id="RHEA:21564"/>
        <dbReference type="ChEBI" id="CHEBI:57287"/>
        <dbReference type="ChEBI" id="CHEBI:57288"/>
        <dbReference type="ChEBI" id="CHEBI:58342"/>
        <dbReference type="ChEBI" id="CHEBI:90726"/>
        <dbReference type="EC" id="2.3.1.16"/>
    </reaction>
    <physiologicalReaction direction="right-to-left" evidence="32">
        <dbReference type="Rhea" id="RHEA:21566"/>
    </physiologicalReaction>
</comment>
<dbReference type="InterPro" id="IPR036527">
    <property type="entry name" value="SCP2_sterol-bd_dom_sf"/>
</dbReference>
<evidence type="ECO:0000256" key="2">
    <source>
        <dbReference type="ARBA" id="ARBA00004496"/>
    </source>
</evidence>
<evidence type="ECO:0000259" key="39">
    <source>
        <dbReference type="Pfam" id="PF22691"/>
    </source>
</evidence>
<evidence type="ECO:0000256" key="29">
    <source>
        <dbReference type="ARBA" id="ARBA00048001"/>
    </source>
</evidence>
<comment type="function">
    <text evidence="27">Plays a crucial role in the peroxisomal oxidation of branched-chain fatty acids. Catalyzes the last step of the peroxisomal beta-oxidation of branched chain fatty acids and the side chain of the bile acid intermediates di- and trihydroxycoprostanic acids (DHCA and THCA). Also active with medium and long straight chain 3-oxoacyl-CoAs. Stimulates the microsomal conversion of 7-dehydrocholesterol to cholesterol and transfers phosphatidylcholine and 7-dehydrocholesterol between membrances, in vitro. Isoforms SCP2 and SCPx cooperate in peroxisomal oxidation of certain naturally occurring tetramethyl-branched fatty acyl-CoAs.</text>
</comment>
<evidence type="ECO:0000256" key="17">
    <source>
        <dbReference type="ARBA" id="ARBA00024514"/>
    </source>
</evidence>
<evidence type="ECO:0000259" key="38">
    <source>
        <dbReference type="Pfam" id="PF02036"/>
    </source>
</evidence>
<evidence type="ECO:0000256" key="20">
    <source>
        <dbReference type="ARBA" id="ARBA00030851"/>
    </source>
</evidence>
<feature type="domain" description="Thiolase C-terminal" evidence="39">
    <location>
        <begin position="275"/>
        <end position="391"/>
    </location>
</feature>
<evidence type="ECO:0000256" key="14">
    <source>
        <dbReference type="ARBA" id="ARBA00024073"/>
    </source>
</evidence>
<accession>T2MGL5</accession>
<comment type="catalytic activity">
    <reaction evidence="29">
        <text>hexanoyl-CoA + acetyl-CoA = 3-oxooctanoyl-CoA + CoA</text>
        <dbReference type="Rhea" id="RHEA:31203"/>
        <dbReference type="ChEBI" id="CHEBI:57287"/>
        <dbReference type="ChEBI" id="CHEBI:57288"/>
        <dbReference type="ChEBI" id="CHEBI:62619"/>
        <dbReference type="ChEBI" id="CHEBI:62620"/>
    </reaction>
    <physiologicalReaction direction="right-to-left" evidence="29">
        <dbReference type="Rhea" id="RHEA:31205"/>
    </physiologicalReaction>
</comment>
<evidence type="ECO:0000256" key="31">
    <source>
        <dbReference type="ARBA" id="ARBA00048553"/>
    </source>
</evidence>
<comment type="catalytic activity">
    <reaction evidence="15">
        <text>propanoyl-CoA + tetradecanoyl-CoA = 3-oxo-2-methylhexadecanoyl-CoA + CoA</text>
        <dbReference type="Rhea" id="RHEA:46344"/>
        <dbReference type="ChEBI" id="CHEBI:57287"/>
        <dbReference type="ChEBI" id="CHEBI:57385"/>
        <dbReference type="ChEBI" id="CHEBI:57392"/>
        <dbReference type="ChEBI" id="CHEBI:86042"/>
    </reaction>
    <physiologicalReaction direction="right-to-left" evidence="15">
        <dbReference type="Rhea" id="RHEA:46346"/>
    </physiologicalReaction>
</comment>
<evidence type="ECO:0000256" key="15">
    <source>
        <dbReference type="ARBA" id="ARBA00024471"/>
    </source>
</evidence>
<gene>
    <name evidence="40" type="primary">SCP2</name>
</gene>
<evidence type="ECO:0000256" key="25">
    <source>
        <dbReference type="ARBA" id="ARBA00033178"/>
    </source>
</evidence>
<comment type="catalytic activity">
    <reaction evidence="31">
        <text>butanoyl-CoA + acetyl-CoA = 3-oxohexanoyl-CoA + CoA</text>
        <dbReference type="Rhea" id="RHEA:31111"/>
        <dbReference type="ChEBI" id="CHEBI:57287"/>
        <dbReference type="ChEBI" id="CHEBI:57288"/>
        <dbReference type="ChEBI" id="CHEBI:57371"/>
        <dbReference type="ChEBI" id="CHEBI:62418"/>
    </reaction>
    <physiologicalReaction direction="right-to-left" evidence="31">
        <dbReference type="Rhea" id="RHEA:31113"/>
    </physiologicalReaction>
</comment>
<evidence type="ECO:0000256" key="22">
    <source>
        <dbReference type="ARBA" id="ARBA00031346"/>
    </source>
</evidence>
<evidence type="ECO:0000256" key="28">
    <source>
        <dbReference type="ARBA" id="ARBA00047485"/>
    </source>
</evidence>
<keyword evidence="9" id="KW-0443">Lipid metabolism</keyword>
<dbReference type="SUPFAM" id="SSF55718">
    <property type="entry name" value="SCP-like"/>
    <property type="match status" value="1"/>
</dbReference>
<keyword evidence="8" id="KW-0445">Lipid transport</keyword>
<comment type="catalytic activity">
    <reaction evidence="17">
        <text>3-oxo-(9Z-octadecenoyl)-CoA + CoA = (7Z)-hexadecenoyl-CoA + acetyl-CoA</text>
        <dbReference type="Rhea" id="RHEA:47400"/>
        <dbReference type="ChEBI" id="CHEBI:57287"/>
        <dbReference type="ChEBI" id="CHEBI:57288"/>
        <dbReference type="ChEBI" id="CHEBI:87695"/>
        <dbReference type="ChEBI" id="CHEBI:87698"/>
    </reaction>
    <physiologicalReaction direction="left-to-right" evidence="17">
        <dbReference type="Rhea" id="RHEA:47401"/>
    </physiologicalReaction>
</comment>
<dbReference type="EC" id="2.3.1.155" evidence="13"/>
<keyword evidence="12" id="KW-0012">Acyltransferase</keyword>
<comment type="catalytic activity">
    <reaction evidence="36">
        <text>octanoyl-CoA + acetyl-CoA = 3-oxodecanoyl-CoA + CoA</text>
        <dbReference type="Rhea" id="RHEA:31087"/>
        <dbReference type="ChEBI" id="CHEBI:57287"/>
        <dbReference type="ChEBI" id="CHEBI:57288"/>
        <dbReference type="ChEBI" id="CHEBI:57386"/>
        <dbReference type="ChEBI" id="CHEBI:62548"/>
    </reaction>
    <physiologicalReaction direction="right-to-left" evidence="36">
        <dbReference type="Rhea" id="RHEA:31089"/>
    </physiologicalReaction>
</comment>
<evidence type="ECO:0000256" key="26">
    <source>
        <dbReference type="ARBA" id="ARBA00045738"/>
    </source>
</evidence>
<dbReference type="InterPro" id="IPR055140">
    <property type="entry name" value="Thiolase_C_2"/>
</dbReference>
<feature type="domain" description="Thiolase N-terminal" evidence="37">
    <location>
        <begin position="12"/>
        <end position="236"/>
    </location>
</feature>
<evidence type="ECO:0000256" key="27">
    <source>
        <dbReference type="ARBA" id="ARBA00045994"/>
    </source>
</evidence>
<comment type="catalytic activity">
    <reaction evidence="18">
        <text>7-dehydrocholesterol(in) = 7-dehydrocholesterol(out)</text>
        <dbReference type="Rhea" id="RHEA:62960"/>
        <dbReference type="ChEBI" id="CHEBI:17759"/>
    </reaction>
</comment>
<evidence type="ECO:0000256" key="23">
    <source>
        <dbReference type="ARBA" id="ARBA00032093"/>
    </source>
</evidence>
<evidence type="ECO:0000256" key="9">
    <source>
        <dbReference type="ARBA" id="ARBA00023098"/>
    </source>
</evidence>
<dbReference type="PANTHER" id="PTHR42870:SF1">
    <property type="entry name" value="NON-SPECIFIC LIPID-TRANSFER PROTEIN-LIKE 2"/>
    <property type="match status" value="1"/>
</dbReference>
<evidence type="ECO:0000259" key="37">
    <source>
        <dbReference type="Pfam" id="PF00108"/>
    </source>
</evidence>
<evidence type="ECO:0000256" key="30">
    <source>
        <dbReference type="ARBA" id="ARBA00048004"/>
    </source>
</evidence>
<dbReference type="InterPro" id="IPR020613">
    <property type="entry name" value="Thiolase_CS"/>
</dbReference>
<dbReference type="PANTHER" id="PTHR42870">
    <property type="entry name" value="ACETYL-COA C-ACETYLTRANSFERASE"/>
    <property type="match status" value="1"/>
</dbReference>
<evidence type="ECO:0000256" key="36">
    <source>
        <dbReference type="ARBA" id="ARBA00049542"/>
    </source>
</evidence>
<dbReference type="EMBL" id="HAAD01005007">
    <property type="protein sequence ID" value="CDG71239.1"/>
    <property type="molecule type" value="mRNA"/>
</dbReference>
<feature type="domain" description="SCP2" evidence="38">
    <location>
        <begin position="426"/>
        <end position="526"/>
    </location>
</feature>
<evidence type="ECO:0000256" key="34">
    <source>
        <dbReference type="ARBA" id="ARBA00049270"/>
    </source>
</evidence>
<dbReference type="EC" id="2.3.1.16" evidence="14"/>
<evidence type="ECO:0000256" key="24">
    <source>
        <dbReference type="ARBA" id="ARBA00032316"/>
    </source>
</evidence>
<sequence length="549" mass="59922">VTAIMSSSTKRVFVCGVGMTKFEKPGARKDFDYPVMVKEAVTQALNDAGITYNEIQQAVCGYVYGDSTCGQRALYQFGLTGIPILNVNNNCSTGSSALFMAKQLIEGGTADCVLAVGFEKMERGSLGSKYLDRTIPLDKHLEVLDSIYGLGASPFAAQIFGNAGREHMEKYGTTKEHFAKIALKNHRHSVKNKRSQFCDEYTLDQILQSGEVHHPLTKLQCCPTSDGGAAAIICSETFLNKHSLHNKAVEILAMEMATDVHGTFEEKSMIKVAGQDMTKKAALSAFKKAGLTPNDVQVVELHDCFSTNELITYEGLGLCPEGKGGELVDQGDNTYGGKFVVNPSGGLISKGHPLGATGLAQCFEICSQLRGNCEERQVKNAVIGLQHNLGLGGACVVALYKKLIPLQQVSSEESSVESTFKSDVIFKEIEKRFSCEADSMKKEFNAVYCFELQKGENVGVWLIDLKTAAVIYRGKSCELKADCTIKMTDEDCLKMMIGQLNPQTAFLQGKVKISGNMALAMKLQKLQVKKSEIKFINLINLTIVYNHVI</sequence>
<dbReference type="OrthoDB" id="542135at2759"/>
<dbReference type="GO" id="GO:0006629">
    <property type="term" value="P:lipid metabolic process"/>
    <property type="evidence" value="ECO:0007669"/>
    <property type="project" value="UniProtKB-KW"/>
</dbReference>
<dbReference type="Gene3D" id="3.30.1050.10">
    <property type="entry name" value="SCP2 sterol-binding domain"/>
    <property type="match status" value="1"/>
</dbReference>
<evidence type="ECO:0000256" key="3">
    <source>
        <dbReference type="ARBA" id="ARBA00012352"/>
    </source>
</evidence>
<dbReference type="InterPro" id="IPR020616">
    <property type="entry name" value="Thiolase_N"/>
</dbReference>
<dbReference type="GO" id="GO:0005777">
    <property type="term" value="C:peroxisome"/>
    <property type="evidence" value="ECO:0007669"/>
    <property type="project" value="UniProtKB-SubCell"/>
</dbReference>
<evidence type="ECO:0000256" key="16">
    <source>
        <dbReference type="ARBA" id="ARBA00024509"/>
    </source>
</evidence>
<evidence type="ECO:0000256" key="6">
    <source>
        <dbReference type="ARBA" id="ARBA00022490"/>
    </source>
</evidence>
<comment type="catalytic activity">
    <reaction evidence="28">
        <text>tetradecanoyl-CoA + acetyl-CoA = 3-oxohexadecanoyl-CoA + CoA</text>
        <dbReference type="Rhea" id="RHEA:18161"/>
        <dbReference type="ChEBI" id="CHEBI:57287"/>
        <dbReference type="ChEBI" id="CHEBI:57288"/>
        <dbReference type="ChEBI" id="CHEBI:57349"/>
        <dbReference type="ChEBI" id="CHEBI:57385"/>
        <dbReference type="EC" id="2.3.1.155"/>
    </reaction>
    <physiologicalReaction direction="right-to-left" evidence="28">
        <dbReference type="Rhea" id="RHEA:18163"/>
    </physiologicalReaction>
</comment>
<name>T2MGL5_HYDVU</name>
<evidence type="ECO:0000256" key="11">
    <source>
        <dbReference type="ARBA" id="ARBA00023140"/>
    </source>
</evidence>
<keyword evidence="7" id="KW-0808">Transferase</keyword>
<dbReference type="NCBIfam" id="NF006102">
    <property type="entry name" value="PRK08256.1"/>
    <property type="match status" value="1"/>
</dbReference>
<evidence type="ECO:0000256" key="1">
    <source>
        <dbReference type="ARBA" id="ARBA00004275"/>
    </source>
</evidence>
<dbReference type="EC" id="2.3.1.176" evidence="3"/>
<evidence type="ECO:0000313" key="40">
    <source>
        <dbReference type="EMBL" id="CDG71239.1"/>
    </source>
</evidence>
<comment type="catalytic activity">
    <reaction evidence="35">
        <text>3-oxohexadecanedioyl-CoA + CoA = tetradecanedioyl-CoA + acetyl-CoA</text>
        <dbReference type="Rhea" id="RHEA:40343"/>
        <dbReference type="ChEBI" id="CHEBI:57287"/>
        <dbReference type="ChEBI" id="CHEBI:57288"/>
        <dbReference type="ChEBI" id="CHEBI:77081"/>
        <dbReference type="ChEBI" id="CHEBI:77084"/>
    </reaction>
    <physiologicalReaction direction="left-to-right" evidence="35">
        <dbReference type="Rhea" id="RHEA:40344"/>
    </physiologicalReaction>
</comment>